<proteinExistence type="inferred from homology"/>
<dbReference type="PANTHER" id="PTHR10472:SF5">
    <property type="entry name" value="D-AMINOACYL-TRNA DEACYLASE 1"/>
    <property type="match status" value="1"/>
</dbReference>
<comment type="catalytic activity">
    <reaction evidence="3">
        <text>glycyl-tRNA(Ala) + H2O = tRNA(Ala) + glycine + H(+)</text>
        <dbReference type="Rhea" id="RHEA:53744"/>
        <dbReference type="Rhea" id="RHEA-COMP:9657"/>
        <dbReference type="Rhea" id="RHEA-COMP:13640"/>
        <dbReference type="ChEBI" id="CHEBI:15377"/>
        <dbReference type="ChEBI" id="CHEBI:15378"/>
        <dbReference type="ChEBI" id="CHEBI:57305"/>
        <dbReference type="ChEBI" id="CHEBI:78442"/>
        <dbReference type="ChEBI" id="CHEBI:78522"/>
        <dbReference type="EC" id="3.1.1.96"/>
    </reaction>
</comment>
<dbReference type="EMBL" id="HBDZ01002039">
    <property type="protein sequence ID" value="CAD8230669.1"/>
    <property type="molecule type" value="Transcribed_RNA"/>
</dbReference>
<comment type="catalytic activity">
    <reaction evidence="4">
        <text>a D-aminoacyl-tRNA + H2O = a tRNA + a D-alpha-amino acid + H(+)</text>
        <dbReference type="Rhea" id="RHEA:13953"/>
        <dbReference type="Rhea" id="RHEA-COMP:10123"/>
        <dbReference type="Rhea" id="RHEA-COMP:10124"/>
        <dbReference type="ChEBI" id="CHEBI:15377"/>
        <dbReference type="ChEBI" id="CHEBI:15378"/>
        <dbReference type="ChEBI" id="CHEBI:59871"/>
        <dbReference type="ChEBI" id="CHEBI:78442"/>
        <dbReference type="ChEBI" id="CHEBI:79333"/>
        <dbReference type="EC" id="3.1.1.96"/>
    </reaction>
</comment>
<accession>A0A7R9TB57</accession>
<dbReference type="InterPro" id="IPR023509">
    <property type="entry name" value="DTD-like_sf"/>
</dbReference>
<name>A0A7R9TB57_9VIRI</name>
<evidence type="ECO:0000256" key="1">
    <source>
        <dbReference type="ARBA" id="ARBA00009673"/>
    </source>
</evidence>
<dbReference type="PANTHER" id="PTHR10472">
    <property type="entry name" value="D-TYROSYL-TRNA TYR DEACYLASE"/>
    <property type="match status" value="1"/>
</dbReference>
<dbReference type="Gene3D" id="3.50.80.10">
    <property type="entry name" value="D-tyrosyl-tRNA(Tyr) deacylase"/>
    <property type="match status" value="1"/>
</dbReference>
<comment type="similarity">
    <text evidence="1">Belongs to the DTD family.</text>
</comment>
<dbReference type="GO" id="GO:0005737">
    <property type="term" value="C:cytoplasm"/>
    <property type="evidence" value="ECO:0007669"/>
    <property type="project" value="InterPro"/>
</dbReference>
<dbReference type="InterPro" id="IPR003732">
    <property type="entry name" value="Daa-tRNA_deacyls_DTD"/>
</dbReference>
<evidence type="ECO:0000256" key="2">
    <source>
        <dbReference type="ARBA" id="ARBA00013056"/>
    </source>
</evidence>
<protein>
    <recommendedName>
        <fullName evidence="2">D-aminoacyl-tRNA deacylase</fullName>
        <ecNumber evidence="2">3.1.1.96</ecNumber>
    </recommendedName>
</protein>
<dbReference type="Pfam" id="PF02580">
    <property type="entry name" value="Tyr_Deacylase"/>
    <property type="match status" value="1"/>
</dbReference>
<dbReference type="SUPFAM" id="SSF69500">
    <property type="entry name" value="DTD-like"/>
    <property type="match status" value="1"/>
</dbReference>
<dbReference type="GO" id="GO:0051500">
    <property type="term" value="F:D-tyrosyl-tRNA(Tyr) deacylase activity"/>
    <property type="evidence" value="ECO:0007669"/>
    <property type="project" value="TreeGrafter"/>
</dbReference>
<evidence type="ECO:0000256" key="3">
    <source>
        <dbReference type="ARBA" id="ARBA00047676"/>
    </source>
</evidence>
<evidence type="ECO:0000256" key="4">
    <source>
        <dbReference type="ARBA" id="ARBA00048018"/>
    </source>
</evidence>
<sequence length="228" mass="24849">MALRAAAGRCLCARRARPAERAREERAPPIQCCRRAPARAMRAVVQRCTQASVSVEGETVGAVSGPSLAVLVGVGREDTEEQVEWLARKLLNMRLWAGDDEKPWARSVRDMGGSVLVVSQFTLHGKLKGNKPDWGRGACARTSLLACAHVLIRVTWHTQALTHTRAREHAYACATVACTGAPSIAHACILPCVQLLALSLRAHYTSRCSRGYARTWVKSAWLQAFLGP</sequence>
<gene>
    <name evidence="5" type="ORF">PCOL08062_LOCUS1628</name>
</gene>
<organism evidence="5">
    <name type="scientific">Prasinoderma coloniale</name>
    <dbReference type="NCBI Taxonomy" id="156133"/>
    <lineage>
        <taxon>Eukaryota</taxon>
        <taxon>Viridiplantae</taxon>
        <taxon>Prasinodermophyta</taxon>
        <taxon>Prasinodermophyceae</taxon>
        <taxon>Prasinodermales</taxon>
        <taxon>Prasinodermaceae</taxon>
        <taxon>Prasinoderma</taxon>
    </lineage>
</organism>
<dbReference type="AlphaFoldDB" id="A0A7R9TB57"/>
<dbReference type="EC" id="3.1.1.96" evidence="2"/>
<evidence type="ECO:0000313" key="5">
    <source>
        <dbReference type="EMBL" id="CAD8230669.1"/>
    </source>
</evidence>
<reference evidence="5" key="1">
    <citation type="submission" date="2021-01" db="EMBL/GenBank/DDBJ databases">
        <authorList>
            <person name="Corre E."/>
            <person name="Pelletier E."/>
            <person name="Niang G."/>
            <person name="Scheremetjew M."/>
            <person name="Finn R."/>
            <person name="Kale V."/>
            <person name="Holt S."/>
            <person name="Cochrane G."/>
            <person name="Meng A."/>
            <person name="Brown T."/>
            <person name="Cohen L."/>
        </authorList>
    </citation>
    <scope>NUCLEOTIDE SEQUENCE</scope>
    <source>
        <strain evidence="5">CCMP1413</strain>
    </source>
</reference>